<proteinExistence type="predicted"/>
<protein>
    <recommendedName>
        <fullName evidence="2">BD-FAE-like domain-containing protein</fullName>
    </recommendedName>
</protein>
<sequence length="316" mass="33791">MRKVWWSLGILLGVLLLGGAALQVAIMRNGPAVLDTIDRIAGEDRDACRRGIASTGPDPHQKVVVWGPCQVSEGLADDRPRPVLLFVHGGSWKSGDPEDYGFVGRAFVPEGFVVVLAGYRLVPGGEYPAMVEDTAAAIRWTHENITRHGGDPDRIVLAGHSAGAYNVVMAALERRWLAQAGVPQDAIAGVVGLAGPYDFYPFESDSSQAAFGAAPDPGATQPVTHVTGDAPPVLLVHGEADDLVKPRNSRELARRIEAAGGPVETLFLREANHNDPLLALAAPWRWRRDVAQRIVRFAREAAGTGSLSVSVQAQTR</sequence>
<dbReference type="Proteomes" id="UP000027866">
    <property type="component" value="Unassembled WGS sequence"/>
</dbReference>
<accession>A0A074NFV0</accession>
<dbReference type="PANTHER" id="PTHR48081">
    <property type="entry name" value="AB HYDROLASE SUPERFAMILY PROTEIN C4A8.06C"/>
    <property type="match status" value="1"/>
</dbReference>
<evidence type="ECO:0000259" key="2">
    <source>
        <dbReference type="Pfam" id="PF20434"/>
    </source>
</evidence>
<dbReference type="EMBL" id="JMIX01000005">
    <property type="protein sequence ID" value="KEO96512.1"/>
    <property type="molecule type" value="Genomic_DNA"/>
</dbReference>
<keyword evidence="4" id="KW-1185">Reference proteome</keyword>
<dbReference type="AlphaFoldDB" id="A0A074NFV0"/>
<comment type="caution">
    <text evidence="3">The sequence shown here is derived from an EMBL/GenBank/DDBJ whole genome shotgun (WGS) entry which is preliminary data.</text>
</comment>
<dbReference type="SUPFAM" id="SSF53474">
    <property type="entry name" value="alpha/beta-Hydrolases"/>
    <property type="match status" value="1"/>
</dbReference>
<dbReference type="InterPro" id="IPR049492">
    <property type="entry name" value="BD-FAE-like_dom"/>
</dbReference>
<evidence type="ECO:0000313" key="4">
    <source>
        <dbReference type="Proteomes" id="UP000027866"/>
    </source>
</evidence>
<evidence type="ECO:0000256" key="1">
    <source>
        <dbReference type="ARBA" id="ARBA00022801"/>
    </source>
</evidence>
<evidence type="ECO:0000313" key="3">
    <source>
        <dbReference type="EMBL" id="KEO96512.1"/>
    </source>
</evidence>
<dbReference type="InterPro" id="IPR029058">
    <property type="entry name" value="AB_hydrolase_fold"/>
</dbReference>
<gene>
    <name evidence="3" type="ORF">EH32_09800</name>
</gene>
<organism evidence="3 4">
    <name type="scientific">Erythrobacter litoralis</name>
    <dbReference type="NCBI Taxonomy" id="39960"/>
    <lineage>
        <taxon>Bacteria</taxon>
        <taxon>Pseudomonadati</taxon>
        <taxon>Pseudomonadota</taxon>
        <taxon>Alphaproteobacteria</taxon>
        <taxon>Sphingomonadales</taxon>
        <taxon>Erythrobacteraceae</taxon>
        <taxon>Erythrobacter/Porphyrobacter group</taxon>
        <taxon>Erythrobacter</taxon>
    </lineage>
</organism>
<dbReference type="RefSeq" id="WP_051697805.1">
    <property type="nucleotide sequence ID" value="NZ_CP017057.1"/>
</dbReference>
<keyword evidence="1" id="KW-0378">Hydrolase</keyword>
<dbReference type="GO" id="GO:0016787">
    <property type="term" value="F:hydrolase activity"/>
    <property type="evidence" value="ECO:0007669"/>
    <property type="project" value="UniProtKB-KW"/>
</dbReference>
<dbReference type="Gene3D" id="3.40.50.1820">
    <property type="entry name" value="alpha/beta hydrolase"/>
    <property type="match status" value="1"/>
</dbReference>
<feature type="domain" description="BD-FAE-like" evidence="2">
    <location>
        <begin position="78"/>
        <end position="254"/>
    </location>
</feature>
<name>A0A074NFV0_9SPHN</name>
<dbReference type="InterPro" id="IPR050300">
    <property type="entry name" value="GDXG_lipolytic_enzyme"/>
</dbReference>
<dbReference type="OrthoDB" id="9771666at2"/>
<dbReference type="PANTHER" id="PTHR48081:SF9">
    <property type="entry name" value="CARBOXYLESTERASE"/>
    <property type="match status" value="1"/>
</dbReference>
<dbReference type="Pfam" id="PF20434">
    <property type="entry name" value="BD-FAE"/>
    <property type="match status" value="1"/>
</dbReference>
<reference evidence="3 4" key="1">
    <citation type="submission" date="2014-04" db="EMBL/GenBank/DDBJ databases">
        <title>A comprehensive comparison of genomes of Erythrobacter spp. Strains.</title>
        <authorList>
            <person name="Zheng Q."/>
        </authorList>
    </citation>
    <scope>NUCLEOTIDE SEQUENCE [LARGE SCALE GENOMIC DNA]</scope>
    <source>
        <strain evidence="3 4">DSM 8509</strain>
    </source>
</reference>